<evidence type="ECO:0000259" key="29">
    <source>
        <dbReference type="PROSITE" id="PS51337"/>
    </source>
</evidence>
<feature type="binding site" evidence="22">
    <location>
        <begin position="745"/>
        <end position="749"/>
    </location>
    <ligand>
        <name>methylcob(III)alamin</name>
        <dbReference type="ChEBI" id="CHEBI:28115"/>
    </ligand>
</feature>
<keyword evidence="15 20" id="KW-0862">Zinc</keyword>
<dbReference type="Gene3D" id="1.10.1240.10">
    <property type="entry name" value="Methionine synthase domain"/>
    <property type="match status" value="1"/>
</dbReference>
<dbReference type="InterPro" id="IPR011005">
    <property type="entry name" value="Dihydropteroate_synth-like_sf"/>
</dbReference>
<feature type="binding site" evidence="22">
    <location>
        <position position="932"/>
    </location>
    <ligand>
        <name>S-adenosyl-L-methionine</name>
        <dbReference type="ChEBI" id="CHEBI:59789"/>
    </ligand>
</feature>
<feature type="region of interest" description="Disordered" evidence="24">
    <location>
        <begin position="869"/>
        <end position="903"/>
    </location>
</feature>
<dbReference type="NCBIfam" id="TIGR02082">
    <property type="entry name" value="metH"/>
    <property type="match status" value="1"/>
</dbReference>
<feature type="domain" description="B12-binding N-terminal" evidence="29">
    <location>
        <begin position="642"/>
        <end position="735"/>
    </location>
</feature>
<dbReference type="InterPro" id="IPR006158">
    <property type="entry name" value="Cobalamin-bd"/>
</dbReference>
<evidence type="ECO:0000256" key="11">
    <source>
        <dbReference type="ARBA" id="ARBA00022679"/>
    </source>
</evidence>
<evidence type="ECO:0000256" key="9">
    <source>
        <dbReference type="ARBA" id="ARBA00022605"/>
    </source>
</evidence>
<keyword evidence="12 20" id="KW-0949">S-adenosyl-L-methionine</keyword>
<dbReference type="EC" id="2.1.1.13" evidence="6 19"/>
<evidence type="ECO:0000256" key="22">
    <source>
        <dbReference type="PIRSR" id="PIRSR000381-2"/>
    </source>
</evidence>
<evidence type="ECO:0000256" key="24">
    <source>
        <dbReference type="SAM" id="MobiDB-lite"/>
    </source>
</evidence>
<protein>
    <recommendedName>
        <fullName evidence="7 19">Methionine synthase</fullName>
        <ecNumber evidence="6 19">2.1.1.13</ecNumber>
    </recommendedName>
    <alternativeName>
        <fullName evidence="20">5-methyltetrahydrofolate--homocysteine methyltransferase</fullName>
    </alternativeName>
</protein>
<feature type="binding site" evidence="21 23">
    <location>
        <position position="303"/>
    </location>
    <ligand>
        <name>Zn(2+)</name>
        <dbReference type="ChEBI" id="CHEBI:29105"/>
    </ligand>
</feature>
<dbReference type="PROSITE" id="PS51337">
    <property type="entry name" value="B12_BINDING_NTER"/>
    <property type="match status" value="1"/>
</dbReference>
<dbReference type="SMART" id="SM01018">
    <property type="entry name" value="B12-binding_2"/>
    <property type="match status" value="1"/>
</dbReference>
<evidence type="ECO:0000256" key="14">
    <source>
        <dbReference type="ARBA" id="ARBA00022737"/>
    </source>
</evidence>
<dbReference type="InterPro" id="IPR000489">
    <property type="entry name" value="Pterin-binding_dom"/>
</dbReference>
<dbReference type="SUPFAM" id="SSF52242">
    <property type="entry name" value="Cobalamin (vitamin B12)-binding domain"/>
    <property type="match status" value="1"/>
</dbReference>
<feature type="binding site" evidence="22">
    <location>
        <position position="1118"/>
    </location>
    <ligand>
        <name>S-adenosyl-L-methionine</name>
        <dbReference type="ChEBI" id="CHEBI:59789"/>
    </ligand>
</feature>
<dbReference type="SUPFAM" id="SSF47644">
    <property type="entry name" value="Methionine synthase domain"/>
    <property type="match status" value="1"/>
</dbReference>
<keyword evidence="8 20" id="KW-0489">Methyltransferase</keyword>
<dbReference type="EMBL" id="OMOH01000001">
    <property type="protein sequence ID" value="SPF67095.1"/>
    <property type="molecule type" value="Genomic_DNA"/>
</dbReference>
<dbReference type="PIRSF" id="PIRSF000381">
    <property type="entry name" value="MetH"/>
    <property type="match status" value="1"/>
</dbReference>
<dbReference type="Gene3D" id="3.20.20.20">
    <property type="entry name" value="Dihydropteroate synthase-like"/>
    <property type="match status" value="1"/>
</dbReference>
<organism evidence="30 31">
    <name type="scientific">Propionibacterium ruminifibrarum</name>
    <dbReference type="NCBI Taxonomy" id="1962131"/>
    <lineage>
        <taxon>Bacteria</taxon>
        <taxon>Bacillati</taxon>
        <taxon>Actinomycetota</taxon>
        <taxon>Actinomycetes</taxon>
        <taxon>Propionibacteriales</taxon>
        <taxon>Propionibacteriaceae</taxon>
        <taxon>Propionibacterium</taxon>
    </lineage>
</organism>
<evidence type="ECO:0000256" key="19">
    <source>
        <dbReference type="NCBIfam" id="TIGR02082"/>
    </source>
</evidence>
<comment type="domain">
    <text evidence="20">Modular enzyme with four functionally distinct domains. The isolated Hcy-binding domain catalyzes methyl transfer from free methylcobalamin to homocysteine. The Hcy-binding domain in association with the pterin-binding domain catalyzes the methylation of cob(I)alamin by methyltetrahydrofolate and the methylation of homocysteine. The B12-binding domain binds the cofactor. The AdoMet activation domain binds S-adenosyl-L-methionine. Under aerobic conditions cob(I)alamin can be converted to inactive cob(II)alamin. Reductive methylation by S-adenosyl-L-methionine and flavodoxin regenerates methylcobalamin.</text>
</comment>
<dbReference type="GO" id="GO:0050667">
    <property type="term" value="P:homocysteine metabolic process"/>
    <property type="evidence" value="ECO:0007669"/>
    <property type="project" value="TreeGrafter"/>
</dbReference>
<evidence type="ECO:0000313" key="30">
    <source>
        <dbReference type="EMBL" id="SPF67095.1"/>
    </source>
</evidence>
<evidence type="ECO:0000256" key="6">
    <source>
        <dbReference type="ARBA" id="ARBA00012032"/>
    </source>
</evidence>
<evidence type="ECO:0000256" key="15">
    <source>
        <dbReference type="ARBA" id="ARBA00022833"/>
    </source>
</evidence>
<evidence type="ECO:0000256" key="4">
    <source>
        <dbReference type="ARBA" id="ARBA00005178"/>
    </source>
</evidence>
<dbReference type="Pfam" id="PF02607">
    <property type="entry name" value="B12-binding_2"/>
    <property type="match status" value="1"/>
</dbReference>
<evidence type="ECO:0000256" key="3">
    <source>
        <dbReference type="ARBA" id="ARBA00001956"/>
    </source>
</evidence>
<dbReference type="PROSITE" id="PS51332">
    <property type="entry name" value="B12_BINDING"/>
    <property type="match status" value="1"/>
</dbReference>
<evidence type="ECO:0000259" key="25">
    <source>
        <dbReference type="PROSITE" id="PS50970"/>
    </source>
</evidence>
<feature type="compositionally biased region" description="Basic and acidic residues" evidence="24">
    <location>
        <begin position="869"/>
        <end position="881"/>
    </location>
</feature>
<dbReference type="Gene3D" id="3.40.50.280">
    <property type="entry name" value="Cobalamin-binding domain"/>
    <property type="match status" value="1"/>
</dbReference>
<dbReference type="InterPro" id="IPR036589">
    <property type="entry name" value="HCY_dom_sf"/>
</dbReference>
<gene>
    <name evidence="30" type="ORF">PROPJV5_0105</name>
</gene>
<feature type="domain" description="AdoMet activation" evidence="27">
    <location>
        <begin position="885"/>
        <end position="1176"/>
    </location>
</feature>
<evidence type="ECO:0000313" key="31">
    <source>
        <dbReference type="Proteomes" id="UP000265962"/>
    </source>
</evidence>
<dbReference type="InterPro" id="IPR036594">
    <property type="entry name" value="Meth_synthase_dom"/>
</dbReference>
<dbReference type="GO" id="GO:0008270">
    <property type="term" value="F:zinc ion binding"/>
    <property type="evidence" value="ECO:0007669"/>
    <property type="project" value="UniProtKB-UniRule"/>
</dbReference>
<dbReference type="FunFam" id="3.40.50.280:FF:000004">
    <property type="entry name" value="Methionine synthase"/>
    <property type="match status" value="1"/>
</dbReference>
<evidence type="ECO:0000256" key="16">
    <source>
        <dbReference type="ARBA" id="ARBA00023167"/>
    </source>
</evidence>
<evidence type="ECO:0000256" key="5">
    <source>
        <dbReference type="ARBA" id="ARBA00010398"/>
    </source>
</evidence>
<feature type="domain" description="Hcy-binding" evidence="25">
    <location>
        <begin position="19"/>
        <end position="318"/>
    </location>
</feature>
<comment type="cofactor">
    <cofactor evidence="2 20 23">
        <name>Zn(2+)</name>
        <dbReference type="ChEBI" id="CHEBI:29105"/>
    </cofactor>
</comment>
<dbReference type="GO" id="GO:0032259">
    <property type="term" value="P:methylation"/>
    <property type="evidence" value="ECO:0007669"/>
    <property type="project" value="UniProtKB-KW"/>
</dbReference>
<dbReference type="PANTHER" id="PTHR45833">
    <property type="entry name" value="METHIONINE SYNTHASE"/>
    <property type="match status" value="1"/>
</dbReference>
<feature type="binding site" evidence="21 23">
    <location>
        <position position="304"/>
    </location>
    <ligand>
        <name>Zn(2+)</name>
        <dbReference type="ChEBI" id="CHEBI:29105"/>
    </ligand>
</feature>
<feature type="binding site" evidence="22">
    <location>
        <begin position="1172"/>
        <end position="1173"/>
    </location>
    <ligand>
        <name>S-adenosyl-L-methionine</name>
        <dbReference type="ChEBI" id="CHEBI:59789"/>
    </ligand>
</feature>
<dbReference type="Proteomes" id="UP000265962">
    <property type="component" value="Unassembled WGS sequence"/>
</dbReference>
<evidence type="ECO:0000256" key="10">
    <source>
        <dbReference type="ARBA" id="ARBA00022628"/>
    </source>
</evidence>
<evidence type="ECO:0000256" key="7">
    <source>
        <dbReference type="ARBA" id="ARBA00013998"/>
    </source>
</evidence>
<dbReference type="PROSITE" id="PS50970">
    <property type="entry name" value="HCY"/>
    <property type="match status" value="1"/>
</dbReference>
<dbReference type="Pfam" id="PF02310">
    <property type="entry name" value="B12-binding"/>
    <property type="match status" value="1"/>
</dbReference>
<dbReference type="Pfam" id="PF02574">
    <property type="entry name" value="S-methyl_trans"/>
    <property type="match status" value="1"/>
</dbReference>
<comment type="cofactor">
    <cofactor evidence="3 20 21">
        <name>methylcob(III)alamin</name>
        <dbReference type="ChEBI" id="CHEBI:28115"/>
    </cofactor>
</comment>
<dbReference type="GO" id="GO:0031419">
    <property type="term" value="F:cobalamin binding"/>
    <property type="evidence" value="ECO:0007669"/>
    <property type="project" value="UniProtKB-UniRule"/>
</dbReference>
<dbReference type="CDD" id="cd00740">
    <property type="entry name" value="MeTr"/>
    <property type="match status" value="1"/>
</dbReference>
<dbReference type="UniPathway" id="UPA00051">
    <property type="reaction ID" value="UER00081"/>
</dbReference>
<dbReference type="GO" id="GO:0008705">
    <property type="term" value="F:methionine synthase activity"/>
    <property type="evidence" value="ECO:0007669"/>
    <property type="project" value="UniProtKB-UniRule"/>
</dbReference>
<feature type="binding site" description="axial binding residue" evidence="21">
    <location>
        <position position="748"/>
    </location>
    <ligand>
        <name>methylcob(III)alamin</name>
        <dbReference type="ChEBI" id="CHEBI:28115"/>
    </ligand>
    <ligandPart>
        <name>Co</name>
        <dbReference type="ChEBI" id="CHEBI:27638"/>
    </ligandPart>
</feature>
<evidence type="ECO:0000256" key="12">
    <source>
        <dbReference type="ARBA" id="ARBA00022691"/>
    </source>
</evidence>
<keyword evidence="10 20" id="KW-0846">Cobalamin</keyword>
<keyword evidence="14" id="KW-0677">Repeat</keyword>
<dbReference type="Gene3D" id="3.20.20.330">
    <property type="entry name" value="Homocysteine-binding-like domain"/>
    <property type="match status" value="1"/>
</dbReference>
<comment type="pathway">
    <text evidence="4 20">Amino-acid biosynthesis; L-methionine biosynthesis via de novo pathway; L-methionine from L-homocysteine (MetH route): step 1/1.</text>
</comment>
<evidence type="ECO:0000256" key="17">
    <source>
        <dbReference type="ARBA" id="ARBA00023285"/>
    </source>
</evidence>
<dbReference type="Pfam" id="PF00809">
    <property type="entry name" value="Pterin_bind"/>
    <property type="match status" value="1"/>
</dbReference>
<dbReference type="SUPFAM" id="SSF56507">
    <property type="entry name" value="Methionine synthase activation domain-like"/>
    <property type="match status" value="1"/>
</dbReference>
<evidence type="ECO:0000256" key="23">
    <source>
        <dbReference type="PROSITE-ProRule" id="PRU00333"/>
    </source>
</evidence>
<feature type="compositionally biased region" description="Low complexity" evidence="24">
    <location>
        <begin position="892"/>
        <end position="903"/>
    </location>
</feature>
<keyword evidence="11 20" id="KW-0808">Transferase</keyword>
<dbReference type="InterPro" id="IPR037010">
    <property type="entry name" value="VitB12-dep_Met_synth_activ_sf"/>
</dbReference>
<feature type="binding site" evidence="21 23">
    <location>
        <position position="237"/>
    </location>
    <ligand>
        <name>Zn(2+)</name>
        <dbReference type="ChEBI" id="CHEBI:29105"/>
    </ligand>
</feature>
<accession>A0A375I1S2</accession>
<dbReference type="InterPro" id="IPR036724">
    <property type="entry name" value="Cobalamin-bd_sf"/>
</dbReference>
<evidence type="ECO:0000259" key="28">
    <source>
        <dbReference type="PROSITE" id="PS51332"/>
    </source>
</evidence>
<dbReference type="PROSITE" id="PS50972">
    <property type="entry name" value="PTERIN_BINDING"/>
    <property type="match status" value="1"/>
</dbReference>
<dbReference type="InterPro" id="IPR011822">
    <property type="entry name" value="MetH"/>
</dbReference>
<dbReference type="FunFam" id="3.20.20.20:FF:000007">
    <property type="entry name" value="Methionine synthase"/>
    <property type="match status" value="1"/>
</dbReference>
<keyword evidence="17 20" id="KW-0170">Cobalt</keyword>
<name>A0A375I1S2_9ACTN</name>
<dbReference type="GO" id="GO:0005829">
    <property type="term" value="C:cytosol"/>
    <property type="evidence" value="ECO:0007669"/>
    <property type="project" value="TreeGrafter"/>
</dbReference>
<dbReference type="AlphaFoldDB" id="A0A375I1S2"/>
<proteinExistence type="inferred from homology"/>
<dbReference type="Gene3D" id="3.10.196.10">
    <property type="entry name" value="Vitamin B12-dependent methionine synthase, activation domain"/>
    <property type="match status" value="1"/>
</dbReference>
<dbReference type="PROSITE" id="PS50974">
    <property type="entry name" value="ADOMET_ACTIVATION"/>
    <property type="match status" value="1"/>
</dbReference>
<sequence length="1176" mass="126863">MCAGREQPPGPHTLGRVDTLSLREALAGRVLVGDGGMGTMLQNWNLTGADFGGAEGCNEMLNLTRPDVVRAVHDGYLAAGSDIIATNTFGCNWANLSEYGLDGRIAELAGAGARLARRAADEAPGQRWVTASVGPGTKLPSLGQIDFTTLVTAYETQLVAMIAEGIDGIQLETCQDLLQAKAAVIAARRACARAGVDLPIIASVTVETTGTMLVGSEITAALVALEPLGIDMIGMNCATGPAEMREHLRALSAHARCGLMAMPNAGMPEITLTGARYPLTPDELAENLLEYTQDFGLGLVGGCCGTTPEHIAALREAIGADRPVADRNPDHLNAVSSLYAPTELRQDTSYLAVGERTNANGSKAFREKMLDGDLDGCVEIARAQTRQGAHVVDLCVDYVGRDGRQDMAALAARFTTDVTLPVMIDSTEPEVIRAGLEHLAGRAIINSVNFEDGDRPDSRINQVMPLVAEHGAAVVALTIDEEGQARTAEWKLRVAERLISTLTGDWGMDEADILVDCLTFPIATGQEETRRDGIETLEAIRELTRRHPRVHTTLGISNISFGLNPAARVVLNSVFLHEAVRAGLDSAIVHAAKIMPMDRIPDAQREAALDLLYDRRSAGYDPLARMLELFESVSTADVRAGRAAELAALPLSERLHRRIVEGEADGMTADLDEALATREPLDIINNDLLGGMKEVGELFGSGRMQLPFVLASAQTMKQAVAHLESFMDATEGPDKGTLVLATVKGDVHDIGKNLVDIIVSNNGYKVVNLGIKQSIDEIIAAAEANDADAIGMSGLLVKSTMVMRDNLAELDRRGLGEKYPVLLGGAALTRGFVEQDLASAFSGQVRYAKDAFEGLALMETVMAVKNGDRDAALPAPRERRVPVKPGPPAEPAPARSRTTRPVPGGVDVPAAPFWGTRVAKGIGLDEIVAWLDERALFRGRWGLKADDDRSYEDVVGTDGTPHLRAWLDRIRAEQWAVPGVVYGYFPCWSEGGSVHVVDPDRPGDLDAVVASFEFPRQSRDPWLCLADFLRDRTEAERFGPDTLGLQLVTMGPRLSQATRELFESDSYRDYLELHGLSVQLAEALAELWHHRMRVELGIAAADEDVTAALRGQNYRGERYSLGYGACPDLAQRQIIRDLLRPDRIGVELSAEHQLHPEQSTDAIVLTHPQAGYFNVR</sequence>
<comment type="function">
    <text evidence="18 20">Catalyzes the transfer of a methyl group from methyl-cobalamin to homocysteine, yielding enzyme-bound cob(I)alamin and methionine. Subsequently, remethylates the cofactor using methyltetrahydrofolate.</text>
</comment>
<feature type="domain" description="Pterin-binding" evidence="26">
    <location>
        <begin position="350"/>
        <end position="613"/>
    </location>
</feature>
<comment type="similarity">
    <text evidence="5">Belongs to the vitamin-B12 dependent methionine synthase family.</text>
</comment>
<evidence type="ECO:0000259" key="27">
    <source>
        <dbReference type="PROSITE" id="PS50974"/>
    </source>
</evidence>
<keyword evidence="31" id="KW-1185">Reference proteome</keyword>
<dbReference type="InterPro" id="IPR003759">
    <property type="entry name" value="Cbl-bd_cap"/>
</dbReference>
<evidence type="ECO:0000256" key="18">
    <source>
        <dbReference type="ARBA" id="ARBA00025552"/>
    </source>
</evidence>
<keyword evidence="16 20" id="KW-0486">Methionine biosynthesis</keyword>
<dbReference type="FunFam" id="3.20.20.330:FF:000001">
    <property type="entry name" value="Methionine synthase"/>
    <property type="match status" value="1"/>
</dbReference>
<dbReference type="SUPFAM" id="SSF51717">
    <property type="entry name" value="Dihydropteroate synthetase-like"/>
    <property type="match status" value="1"/>
</dbReference>
<evidence type="ECO:0000256" key="21">
    <source>
        <dbReference type="PIRSR" id="PIRSR000381-1"/>
    </source>
</evidence>
<dbReference type="SUPFAM" id="SSF82282">
    <property type="entry name" value="Homocysteine S-methyltransferase"/>
    <property type="match status" value="1"/>
</dbReference>
<evidence type="ECO:0000256" key="20">
    <source>
        <dbReference type="PIRNR" id="PIRNR000381"/>
    </source>
</evidence>
<dbReference type="GO" id="GO:0046653">
    <property type="term" value="P:tetrahydrofolate metabolic process"/>
    <property type="evidence" value="ECO:0007669"/>
    <property type="project" value="TreeGrafter"/>
</dbReference>
<evidence type="ECO:0000256" key="2">
    <source>
        <dbReference type="ARBA" id="ARBA00001947"/>
    </source>
</evidence>
<dbReference type="InterPro" id="IPR004223">
    <property type="entry name" value="VitB12-dep_Met_synth_activ_dom"/>
</dbReference>
<evidence type="ECO:0000256" key="8">
    <source>
        <dbReference type="ARBA" id="ARBA00022603"/>
    </source>
</evidence>
<dbReference type="PANTHER" id="PTHR45833:SF1">
    <property type="entry name" value="METHIONINE SYNTHASE"/>
    <property type="match status" value="1"/>
</dbReference>
<reference evidence="31" key="1">
    <citation type="submission" date="2018-02" db="EMBL/GenBank/DDBJ databases">
        <authorList>
            <person name="Hornung B."/>
        </authorList>
    </citation>
    <scope>NUCLEOTIDE SEQUENCE [LARGE SCALE GENOMIC DNA]</scope>
</reference>
<dbReference type="InterPro" id="IPR003726">
    <property type="entry name" value="HCY_dom"/>
</dbReference>
<feature type="binding site" evidence="22">
    <location>
        <position position="793"/>
    </location>
    <ligand>
        <name>methylcob(III)alamin</name>
        <dbReference type="ChEBI" id="CHEBI:28115"/>
    </ligand>
</feature>
<comment type="catalytic activity">
    <reaction evidence="1 20">
        <text>(6S)-5-methyl-5,6,7,8-tetrahydrofolate + L-homocysteine = (6S)-5,6,7,8-tetrahydrofolate + L-methionine</text>
        <dbReference type="Rhea" id="RHEA:11172"/>
        <dbReference type="ChEBI" id="CHEBI:18608"/>
        <dbReference type="ChEBI" id="CHEBI:57453"/>
        <dbReference type="ChEBI" id="CHEBI:57844"/>
        <dbReference type="ChEBI" id="CHEBI:58199"/>
        <dbReference type="EC" id="2.1.1.13"/>
    </reaction>
</comment>
<feature type="domain" description="B12-binding" evidence="28">
    <location>
        <begin position="735"/>
        <end position="872"/>
    </location>
</feature>
<evidence type="ECO:0000256" key="1">
    <source>
        <dbReference type="ARBA" id="ARBA00001700"/>
    </source>
</evidence>
<dbReference type="InterPro" id="IPR050554">
    <property type="entry name" value="Met_Synthase/Corrinoid"/>
</dbReference>
<dbReference type="OrthoDB" id="9803687at2"/>
<feature type="binding site" evidence="22">
    <location>
        <position position="851"/>
    </location>
    <ligand>
        <name>methylcob(III)alamin</name>
        <dbReference type="ChEBI" id="CHEBI:28115"/>
    </ligand>
</feature>
<evidence type="ECO:0000259" key="26">
    <source>
        <dbReference type="PROSITE" id="PS50972"/>
    </source>
</evidence>
<evidence type="ECO:0000256" key="13">
    <source>
        <dbReference type="ARBA" id="ARBA00022723"/>
    </source>
</evidence>
<keyword evidence="13 20" id="KW-0479">Metal-binding</keyword>
<dbReference type="Pfam" id="PF02965">
    <property type="entry name" value="Met_synt_B12"/>
    <property type="match status" value="1"/>
</dbReference>
<keyword evidence="9 20" id="KW-0028">Amino-acid biosynthesis</keyword>